<dbReference type="Gene3D" id="2.60.40.1260">
    <property type="entry name" value="Lamin Tail domain"/>
    <property type="match status" value="1"/>
</dbReference>
<evidence type="ECO:0000259" key="1">
    <source>
        <dbReference type="PROSITE" id="PS51841"/>
    </source>
</evidence>
<dbReference type="InterPro" id="IPR001322">
    <property type="entry name" value="Lamin_tail_dom"/>
</dbReference>
<evidence type="ECO:0000313" key="2">
    <source>
        <dbReference type="EMBL" id="MFD2790924.1"/>
    </source>
</evidence>
<organism evidence="2 3">
    <name type="scientific">Arenibacter antarcticus</name>
    <dbReference type="NCBI Taxonomy" id="2040469"/>
    <lineage>
        <taxon>Bacteria</taxon>
        <taxon>Pseudomonadati</taxon>
        <taxon>Bacteroidota</taxon>
        <taxon>Flavobacteriia</taxon>
        <taxon>Flavobacteriales</taxon>
        <taxon>Flavobacteriaceae</taxon>
        <taxon>Arenibacter</taxon>
    </lineage>
</organism>
<sequence length="459" mass="50488">MNAFKPKVQFIVRRCFGIGLLMLCGCVKDMDYTTPKAICSVNLSANASYAEVKSLYVDQTIQIEQDLIIEGYVISSDQSGNFFGVLYFQDRPTNPTQGFELELDVRDTHLFFPVGSKILIALKGLYMGKSKGVFKLGGQFTSFGNIAVGRLPAAVVDRHIFVSCEEAVTMMPTLIEIGDLGEHYTNTLVQLDGVEIREDEVGLPFANVKEETNRNLINCLDQELVLVNSGYADFQAEILPELNGSIRGVLLRENNKYQLAIRSLGDIEFSKDRCADLVDEFSSTKLFISELADPNNNAEARFVELYNSDIQSLSLKGWRLHRYTNANTEISSTIDLSDHSIGAESTFVISPNTSSFEATYGFSPDLEVGTNSPADSNGDDNFQLVDPFGTVIDSFGVVGEDGSATNHEFEDGKAVRNLNIVMANPVYTFSEWTLYNDSGGSGTVNLAQNAPEDFSPGIR</sequence>
<dbReference type="InterPro" id="IPR043744">
    <property type="entry name" value="DUF5689"/>
</dbReference>
<dbReference type="Pfam" id="PF18942">
    <property type="entry name" value="DUF5689"/>
    <property type="match status" value="1"/>
</dbReference>
<evidence type="ECO:0000313" key="3">
    <source>
        <dbReference type="Proteomes" id="UP001597532"/>
    </source>
</evidence>
<dbReference type="RefSeq" id="WP_251806133.1">
    <property type="nucleotide sequence ID" value="NZ_CP166679.1"/>
</dbReference>
<dbReference type="InterPro" id="IPR036415">
    <property type="entry name" value="Lamin_tail_dom_sf"/>
</dbReference>
<dbReference type="PROSITE" id="PS51841">
    <property type="entry name" value="LTD"/>
    <property type="match status" value="1"/>
</dbReference>
<feature type="domain" description="LTD" evidence="1">
    <location>
        <begin position="280"/>
        <end position="399"/>
    </location>
</feature>
<keyword evidence="3" id="KW-1185">Reference proteome</keyword>
<dbReference type="EMBL" id="JBHUOK010000032">
    <property type="protein sequence ID" value="MFD2790924.1"/>
    <property type="molecule type" value="Genomic_DNA"/>
</dbReference>
<accession>A0ABW5VIF4</accession>
<comment type="caution">
    <text evidence="2">The sequence shown here is derived from an EMBL/GenBank/DDBJ whole genome shotgun (WGS) entry which is preliminary data.</text>
</comment>
<dbReference type="SUPFAM" id="SSF74853">
    <property type="entry name" value="Lamin A/C globular tail domain"/>
    <property type="match status" value="1"/>
</dbReference>
<reference evidence="3" key="1">
    <citation type="journal article" date="2019" name="Int. J. Syst. Evol. Microbiol.">
        <title>The Global Catalogue of Microorganisms (GCM) 10K type strain sequencing project: providing services to taxonomists for standard genome sequencing and annotation.</title>
        <authorList>
            <consortium name="The Broad Institute Genomics Platform"/>
            <consortium name="The Broad Institute Genome Sequencing Center for Infectious Disease"/>
            <person name="Wu L."/>
            <person name="Ma J."/>
        </authorList>
    </citation>
    <scope>NUCLEOTIDE SEQUENCE [LARGE SCALE GENOMIC DNA]</scope>
    <source>
        <strain evidence="3">KCTC 52924</strain>
    </source>
</reference>
<gene>
    <name evidence="2" type="ORF">ACFS1K_14205</name>
</gene>
<protein>
    <submittedName>
        <fullName evidence="2">DUF5689 domain-containing protein</fullName>
    </submittedName>
</protein>
<name>A0ABW5VIF4_9FLAO</name>
<dbReference type="Proteomes" id="UP001597532">
    <property type="component" value="Unassembled WGS sequence"/>
</dbReference>
<proteinExistence type="predicted"/>
<dbReference type="Pfam" id="PF00932">
    <property type="entry name" value="LTD"/>
    <property type="match status" value="1"/>
</dbReference>
<dbReference type="PROSITE" id="PS51257">
    <property type="entry name" value="PROKAR_LIPOPROTEIN"/>
    <property type="match status" value="1"/>
</dbReference>